<dbReference type="GO" id="GO:0005524">
    <property type="term" value="F:ATP binding"/>
    <property type="evidence" value="ECO:0007669"/>
    <property type="project" value="UniProtKB-KW"/>
</dbReference>
<name>A0AAE1RIR0_9SOLA</name>
<dbReference type="GO" id="GO:0003684">
    <property type="term" value="F:damaged DNA binding"/>
    <property type="evidence" value="ECO:0007669"/>
    <property type="project" value="TreeGrafter"/>
</dbReference>
<dbReference type="InterPro" id="IPR045028">
    <property type="entry name" value="DinG/Rad3-like"/>
</dbReference>
<evidence type="ECO:0000259" key="4">
    <source>
        <dbReference type="PROSITE" id="PS51193"/>
    </source>
</evidence>
<reference evidence="5" key="1">
    <citation type="submission" date="2023-12" db="EMBL/GenBank/DDBJ databases">
        <title>Genome assembly of Anisodus tanguticus.</title>
        <authorList>
            <person name="Wang Y.-J."/>
        </authorList>
    </citation>
    <scope>NUCLEOTIDE SEQUENCE</scope>
    <source>
        <strain evidence="5">KB-2021</strain>
        <tissue evidence="5">Leaf</tissue>
    </source>
</reference>
<keyword evidence="2" id="KW-0378">Hydrolase</keyword>
<dbReference type="InterPro" id="IPR027417">
    <property type="entry name" value="P-loop_NTPase"/>
</dbReference>
<dbReference type="Proteomes" id="UP001291623">
    <property type="component" value="Unassembled WGS sequence"/>
</dbReference>
<dbReference type="SMART" id="SM00488">
    <property type="entry name" value="DEXDc2"/>
    <property type="match status" value="1"/>
</dbReference>
<dbReference type="PROSITE" id="PS51193">
    <property type="entry name" value="HELICASE_ATP_BIND_2"/>
    <property type="match status" value="1"/>
</dbReference>
<dbReference type="GO" id="GO:0016818">
    <property type="term" value="F:hydrolase activity, acting on acid anhydrides, in phosphorus-containing anhydrides"/>
    <property type="evidence" value="ECO:0007669"/>
    <property type="project" value="InterPro"/>
</dbReference>
<comment type="caution">
    <text evidence="5">The sequence shown here is derived from an EMBL/GenBank/DDBJ whole genome shotgun (WGS) entry which is preliminary data.</text>
</comment>
<keyword evidence="3" id="KW-0067">ATP-binding</keyword>
<organism evidence="5 6">
    <name type="scientific">Anisodus tanguticus</name>
    <dbReference type="NCBI Taxonomy" id="243964"/>
    <lineage>
        <taxon>Eukaryota</taxon>
        <taxon>Viridiplantae</taxon>
        <taxon>Streptophyta</taxon>
        <taxon>Embryophyta</taxon>
        <taxon>Tracheophyta</taxon>
        <taxon>Spermatophyta</taxon>
        <taxon>Magnoliopsida</taxon>
        <taxon>eudicotyledons</taxon>
        <taxon>Gunneridae</taxon>
        <taxon>Pentapetalae</taxon>
        <taxon>asterids</taxon>
        <taxon>lamiids</taxon>
        <taxon>Solanales</taxon>
        <taxon>Solanaceae</taxon>
        <taxon>Solanoideae</taxon>
        <taxon>Hyoscyameae</taxon>
        <taxon>Anisodus</taxon>
    </lineage>
</organism>
<dbReference type="AlphaFoldDB" id="A0AAE1RIR0"/>
<dbReference type="GO" id="GO:0006366">
    <property type="term" value="P:transcription by RNA polymerase II"/>
    <property type="evidence" value="ECO:0007669"/>
    <property type="project" value="TreeGrafter"/>
</dbReference>
<dbReference type="GO" id="GO:0005634">
    <property type="term" value="C:nucleus"/>
    <property type="evidence" value="ECO:0007669"/>
    <property type="project" value="TreeGrafter"/>
</dbReference>
<dbReference type="GO" id="GO:0045951">
    <property type="term" value="P:positive regulation of mitotic recombination"/>
    <property type="evidence" value="ECO:0007669"/>
    <property type="project" value="TreeGrafter"/>
</dbReference>
<dbReference type="EMBL" id="JAVYJV010000016">
    <property type="protein sequence ID" value="KAK4351702.1"/>
    <property type="molecule type" value="Genomic_DNA"/>
</dbReference>
<evidence type="ECO:0000256" key="3">
    <source>
        <dbReference type="ARBA" id="ARBA00022840"/>
    </source>
</evidence>
<dbReference type="InterPro" id="IPR014013">
    <property type="entry name" value="Helic_SF1/SF2_ATP-bd_DinG/Rad3"/>
</dbReference>
<keyword evidence="6" id="KW-1185">Reference proteome</keyword>
<feature type="domain" description="Helicase ATP-binding" evidence="4">
    <location>
        <begin position="1"/>
        <end position="126"/>
    </location>
</feature>
<dbReference type="InterPro" id="IPR010614">
    <property type="entry name" value="RAD3-like_helicase_DEAD"/>
</dbReference>
<dbReference type="Gene3D" id="3.40.50.300">
    <property type="entry name" value="P-loop containing nucleotide triphosphate hydrolases"/>
    <property type="match status" value="1"/>
</dbReference>
<dbReference type="PANTHER" id="PTHR11472:SF1">
    <property type="entry name" value="GENERAL TRANSCRIPTION AND DNA REPAIR FACTOR IIH HELICASE SUBUNIT XPD"/>
    <property type="match status" value="1"/>
</dbReference>
<dbReference type="Pfam" id="PF06733">
    <property type="entry name" value="DEAD_2"/>
    <property type="match status" value="1"/>
</dbReference>
<dbReference type="InterPro" id="IPR006554">
    <property type="entry name" value="Helicase-like_DEXD_c2"/>
</dbReference>
<protein>
    <recommendedName>
        <fullName evidence="4">Helicase ATP-binding domain-containing protein</fullName>
    </recommendedName>
</protein>
<dbReference type="GO" id="GO:0003678">
    <property type="term" value="F:DNA helicase activity"/>
    <property type="evidence" value="ECO:0007669"/>
    <property type="project" value="InterPro"/>
</dbReference>
<proteinExistence type="predicted"/>
<evidence type="ECO:0000313" key="6">
    <source>
        <dbReference type="Proteomes" id="UP001291623"/>
    </source>
</evidence>
<evidence type="ECO:0000256" key="1">
    <source>
        <dbReference type="ARBA" id="ARBA00022741"/>
    </source>
</evidence>
<gene>
    <name evidence="5" type="ORF">RND71_031015</name>
</gene>
<keyword evidence="1" id="KW-0547">Nucleotide-binding</keyword>
<evidence type="ECO:0000313" key="5">
    <source>
        <dbReference type="EMBL" id="KAK4351702.1"/>
    </source>
</evidence>
<evidence type="ECO:0000256" key="2">
    <source>
        <dbReference type="ARBA" id="ARBA00022801"/>
    </source>
</evidence>
<accession>A0AAE1RIR0</accession>
<sequence length="126" mass="14083">MPTGTGKTIALLSLITSYHLSKPSNPIKLLKLTAGWFRAIAVENSNVPTCSFFENYDDADKAGTSTLPASVYTLQELRLYGKEKGWCPYFLARHMVQQENVVVYSYQYLLDPKVAGIISKEMESVL</sequence>
<dbReference type="PANTHER" id="PTHR11472">
    <property type="entry name" value="DNA REPAIR DEAD HELICASE RAD3/XP-D SUBFAMILY MEMBER"/>
    <property type="match status" value="1"/>
</dbReference>